<evidence type="ECO:0000259" key="1">
    <source>
        <dbReference type="Pfam" id="PF09413"/>
    </source>
</evidence>
<dbReference type="InterPro" id="IPR018551">
    <property type="entry name" value="DUF2007"/>
</dbReference>
<organism evidence="2 3">
    <name type="scientific">Mesotoga infera</name>
    <dbReference type="NCBI Taxonomy" id="1236046"/>
    <lineage>
        <taxon>Bacteria</taxon>
        <taxon>Thermotogati</taxon>
        <taxon>Thermotogota</taxon>
        <taxon>Thermotogae</taxon>
        <taxon>Kosmotogales</taxon>
        <taxon>Kosmotogaceae</taxon>
        <taxon>Mesotoga</taxon>
    </lineage>
</organism>
<protein>
    <recommendedName>
        <fullName evidence="1">DUF2007 domain-containing protein</fullName>
    </recommendedName>
</protein>
<feature type="domain" description="DUF2007" evidence="1">
    <location>
        <begin position="12"/>
        <end position="67"/>
    </location>
</feature>
<dbReference type="Proteomes" id="UP000250796">
    <property type="component" value="Chromosome MESINF"/>
</dbReference>
<dbReference type="EMBL" id="LS974202">
    <property type="protein sequence ID" value="SSC13438.1"/>
    <property type="molecule type" value="Genomic_DNA"/>
</dbReference>
<dbReference type="RefSeq" id="WP_169699590.1">
    <property type="nucleotide sequence ID" value="NZ_LS974202.1"/>
</dbReference>
<sequence>MKVLKSGVPVYEAKMYQEILLKEGIFAEIVDSHFAYTDSIYFGSGGMVDIIIPDDDYETAVNIFEDLKVEGREDPE</sequence>
<dbReference type="KEGG" id="minf:MESINF_1998"/>
<keyword evidence="3" id="KW-1185">Reference proteome</keyword>
<name>A0A7Z7LGD4_9BACT</name>
<evidence type="ECO:0000313" key="3">
    <source>
        <dbReference type="Proteomes" id="UP000250796"/>
    </source>
</evidence>
<evidence type="ECO:0000313" key="2">
    <source>
        <dbReference type="EMBL" id="SSC13438.1"/>
    </source>
</evidence>
<gene>
    <name evidence="2" type="ORF">MESINF_1998</name>
</gene>
<reference evidence="2 3" key="1">
    <citation type="submission" date="2017-01" db="EMBL/GenBank/DDBJ databases">
        <authorList>
            <person name="Erauso G."/>
        </authorList>
    </citation>
    <scope>NUCLEOTIDE SEQUENCE [LARGE SCALE GENOMIC DNA]</scope>
    <source>
        <strain evidence="2">MESINF1</strain>
    </source>
</reference>
<proteinExistence type="predicted"/>
<dbReference type="AlphaFoldDB" id="A0A7Z7LGD4"/>
<dbReference type="Pfam" id="PF09413">
    <property type="entry name" value="DUF2007"/>
    <property type="match status" value="1"/>
</dbReference>
<accession>A0A7Z7LGD4</accession>